<comment type="similarity">
    <text evidence="2 5">Belongs to the UDP-glycosyltransferase family.</text>
</comment>
<dbReference type="Pfam" id="PF00201">
    <property type="entry name" value="UDPGT"/>
    <property type="match status" value="1"/>
</dbReference>
<dbReference type="PROSITE" id="PS00375">
    <property type="entry name" value="UDPGT"/>
    <property type="match status" value="1"/>
</dbReference>
<evidence type="ECO:0000256" key="3">
    <source>
        <dbReference type="ARBA" id="ARBA00022679"/>
    </source>
</evidence>
<dbReference type="FunFam" id="3.40.50.2000:FF:000056">
    <property type="entry name" value="Glycosyltransferase"/>
    <property type="match status" value="1"/>
</dbReference>
<comment type="pathway">
    <text evidence="1">Pigment biosynthesis; anthocyanin biosynthesis.</text>
</comment>
<comment type="catalytic activity">
    <reaction evidence="4">
        <text>an anthocyanidin + UDP-alpha-D-glucose + H(+) = an anthocyanidin 3-O-beta-D-glucoside + UDP</text>
        <dbReference type="Rhea" id="RHEA:20093"/>
        <dbReference type="ChEBI" id="CHEBI:15378"/>
        <dbReference type="ChEBI" id="CHEBI:16307"/>
        <dbReference type="ChEBI" id="CHEBI:58223"/>
        <dbReference type="ChEBI" id="CHEBI:58885"/>
        <dbReference type="ChEBI" id="CHEBI:143576"/>
        <dbReference type="EC" id="2.4.1.115"/>
    </reaction>
</comment>
<evidence type="ECO:0000256" key="2">
    <source>
        <dbReference type="ARBA" id="ARBA00009995"/>
    </source>
</evidence>
<keyword evidence="3 5" id="KW-0808">Transferase</keyword>
<dbReference type="InterPro" id="IPR035595">
    <property type="entry name" value="UDP_glycos_trans_CS"/>
</dbReference>
<dbReference type="InterPro" id="IPR050481">
    <property type="entry name" value="UDP-glycosyltransf_plant"/>
</dbReference>
<reference evidence="7" key="1">
    <citation type="submission" date="2022-08" db="EMBL/GenBank/DDBJ databases">
        <authorList>
            <person name="Gutierrez-Valencia J."/>
        </authorList>
    </citation>
    <scope>NUCLEOTIDE SEQUENCE</scope>
</reference>
<protein>
    <recommendedName>
        <fullName evidence="6">Glycosyltransferase</fullName>
        <ecNumber evidence="6">2.4.1.-</ecNumber>
    </recommendedName>
</protein>
<dbReference type="Gene3D" id="3.40.50.2000">
    <property type="entry name" value="Glycogen Phosphorylase B"/>
    <property type="match status" value="2"/>
</dbReference>
<sequence>MSNKELLFVPAPTVSHVSPAVEAAKLLLTHDRRLSVTFCLFNMPFDPKLAQYNSSLALSSPRDPRLAFVMLPDFRPDPNSTRIELFASVVAAQEGRVREVARGIVARSAGSGSGNPLLAGFVFDMFCSALMGTAAEFGVPAYVFSPPNATFLGFVFHVQKLHDEERVDTTELPDSVGELAVPCLTRPVPRWALPDVVADKVWLPIMLGHTRRIREAKGILVNTFRELESYALDSMGGVGPIVNLEVDDVAYDDDRTNEIFRWLDDQPDSSVVFLCFGTMGTFGEDQVREIAYGLEQSGHRFLWVLRRPPSDHEPKSNRFSDRTVEAGRVVGWAPQKAILAHKAIGGFVSHCGWNSILESLWFAVPIAAWPMYAEQQLNAFQLVVELELATEMKLSYRMKGENDMIVSASEIERGIRRLMEEGMEKRVKWEEMSEMARKTLMVSGSSFSSTGRFVRDFLG</sequence>
<accession>A0AAV0M106</accession>
<dbReference type="PANTHER" id="PTHR48048:SF45">
    <property type="entry name" value="GLYCOSYLTRANSFERASE"/>
    <property type="match status" value="1"/>
</dbReference>
<dbReference type="EMBL" id="CAMGYJ010000006">
    <property type="protein sequence ID" value="CAI0440065.1"/>
    <property type="molecule type" value="Genomic_DNA"/>
</dbReference>
<comment type="caution">
    <text evidence="7">The sequence shown here is derived from an EMBL/GenBank/DDBJ whole genome shotgun (WGS) entry which is preliminary data.</text>
</comment>
<proteinExistence type="inferred from homology"/>
<evidence type="ECO:0000313" key="8">
    <source>
        <dbReference type="Proteomes" id="UP001154282"/>
    </source>
</evidence>
<dbReference type="AlphaFoldDB" id="A0AAV0M106"/>
<evidence type="ECO:0000256" key="5">
    <source>
        <dbReference type="RuleBase" id="RU003718"/>
    </source>
</evidence>
<keyword evidence="5" id="KW-0328">Glycosyltransferase</keyword>
<dbReference type="GO" id="GO:0047213">
    <property type="term" value="F:anthocyanidin 3-O-glucosyltransferase activity"/>
    <property type="evidence" value="ECO:0007669"/>
    <property type="project" value="UniProtKB-EC"/>
</dbReference>
<dbReference type="CDD" id="cd03784">
    <property type="entry name" value="GT1_Gtf-like"/>
    <property type="match status" value="1"/>
</dbReference>
<organism evidence="7 8">
    <name type="scientific">Linum tenue</name>
    <dbReference type="NCBI Taxonomy" id="586396"/>
    <lineage>
        <taxon>Eukaryota</taxon>
        <taxon>Viridiplantae</taxon>
        <taxon>Streptophyta</taxon>
        <taxon>Embryophyta</taxon>
        <taxon>Tracheophyta</taxon>
        <taxon>Spermatophyta</taxon>
        <taxon>Magnoliopsida</taxon>
        <taxon>eudicotyledons</taxon>
        <taxon>Gunneridae</taxon>
        <taxon>Pentapetalae</taxon>
        <taxon>rosids</taxon>
        <taxon>fabids</taxon>
        <taxon>Malpighiales</taxon>
        <taxon>Linaceae</taxon>
        <taxon>Linum</taxon>
    </lineage>
</organism>
<dbReference type="InterPro" id="IPR002213">
    <property type="entry name" value="UDP_glucos_trans"/>
</dbReference>
<evidence type="ECO:0000256" key="6">
    <source>
        <dbReference type="RuleBase" id="RU362057"/>
    </source>
</evidence>
<gene>
    <name evidence="7" type="ORF">LITE_LOCUS26381</name>
</gene>
<dbReference type="SUPFAM" id="SSF53756">
    <property type="entry name" value="UDP-Glycosyltransferase/glycogen phosphorylase"/>
    <property type="match status" value="1"/>
</dbReference>
<evidence type="ECO:0000313" key="7">
    <source>
        <dbReference type="EMBL" id="CAI0440065.1"/>
    </source>
</evidence>
<name>A0AAV0M106_9ROSI</name>
<dbReference type="Proteomes" id="UP001154282">
    <property type="component" value="Unassembled WGS sequence"/>
</dbReference>
<keyword evidence="8" id="KW-1185">Reference proteome</keyword>
<dbReference type="EC" id="2.4.1.-" evidence="6"/>
<dbReference type="PANTHER" id="PTHR48048">
    <property type="entry name" value="GLYCOSYLTRANSFERASE"/>
    <property type="match status" value="1"/>
</dbReference>
<evidence type="ECO:0000256" key="1">
    <source>
        <dbReference type="ARBA" id="ARBA00004935"/>
    </source>
</evidence>
<evidence type="ECO:0000256" key="4">
    <source>
        <dbReference type="ARBA" id="ARBA00047606"/>
    </source>
</evidence>